<dbReference type="InterPro" id="IPR008730">
    <property type="entry name" value="PBAN"/>
</dbReference>
<comment type="subcellular location">
    <subcellularLocation>
        <location evidence="1">Secreted</location>
    </subcellularLocation>
</comment>
<feature type="compositionally biased region" description="Basic and acidic residues" evidence="9">
    <location>
        <begin position="219"/>
        <end position="233"/>
    </location>
</feature>
<evidence type="ECO:0000256" key="9">
    <source>
        <dbReference type="SAM" id="MobiDB-lite"/>
    </source>
</evidence>
<name>A0A2A4JGG8_HELVI</name>
<proteinExistence type="inferred from homology"/>
<keyword evidence="6" id="KW-0372">Hormone</keyword>
<keyword evidence="10" id="KW-0732">Signal</keyword>
<protein>
    <recommendedName>
        <fullName evidence="3">PBAN-type neuropeptides</fullName>
    </recommendedName>
</protein>
<evidence type="ECO:0000256" key="6">
    <source>
        <dbReference type="ARBA" id="ARBA00022702"/>
    </source>
</evidence>
<dbReference type="InterPro" id="IPR001484">
    <property type="entry name" value="Pyrokinin_CS"/>
</dbReference>
<dbReference type="GO" id="GO:0005184">
    <property type="term" value="F:neuropeptide hormone activity"/>
    <property type="evidence" value="ECO:0007669"/>
    <property type="project" value="InterPro"/>
</dbReference>
<reference evidence="11" key="1">
    <citation type="submission" date="2017-09" db="EMBL/GenBank/DDBJ databases">
        <title>Contemporary evolution of a Lepidopteran species, Heliothis virescens, in response to modern agricultural practices.</title>
        <authorList>
            <person name="Fritz M.L."/>
            <person name="Deyonke A.M."/>
            <person name="Papanicolaou A."/>
            <person name="Micinski S."/>
            <person name="Westbrook J."/>
            <person name="Gould F."/>
        </authorList>
    </citation>
    <scope>NUCLEOTIDE SEQUENCE [LARGE SCALE GENOMIC DNA]</scope>
    <source>
        <strain evidence="11">HvINT-</strain>
        <tissue evidence="11">Whole body</tissue>
    </source>
</reference>
<sequence length="709" mass="79471">MFYQTQLFVFLAVFATTSVLGNNNDDKDGAASGAHSDRLGLWFGPRLGKRSLRISTEDNRQAFFKLLEAADALKYYYDQLPYEMQADDPETRVTKKVIFTPKLGRSLSYDDKSFENVEFTPRLGRRLADDMPATPADQEMYRQDPEQIDSRTKYFSPRLGRTMNFSPRLGRELSYGYSILVTVNTYVLLAADMADFRSIAEKFGPSNFAEQIEDLVQDKYGGDRDEQSDRTAEYSDDMQSQSQVVQSYEVTTERPNYNFQTAPSTPYSNQNRYALKSAPSMVPLAGAAPLSAPGLNLDDIVERVKQKLQEELLNRNANRVKDQVQNVQVVNTEIVSTPEPAPPPKVSALRRPVKNRIKKTFKLTGADSPLQDPVYETPVNVVKEEVQYETTYEEPDTKFYQGMDIQSQPALPNQANKKKIKPKGVMKKIRYVKQVVVPAKPIQRQPIPQQQMIQAQPQKLKQQLGLKQKQRQRLHRQKLMKKKRLIRVSGQTTPHTPATVNDEAVNENVDHAGAAPGIFEAVDLGKSNDSYEDYVTPAKEEAFESDGADTAATVPTAVIADKFKVTPSAPTAETFAIEMDPLAEEVEETVGQGEVEEYADESPETTTIEPKAKTETISFEEGETPADPNATTIAEVTEEGKSTKKIKMGTMIPTREFYKQSSPNYYAKLPTIAEKYNFQEPIPEADRVPENLKPIGSPPSVINGKAILV</sequence>
<accession>A0A2A4JGG8</accession>
<dbReference type="GO" id="GO:0007218">
    <property type="term" value="P:neuropeptide signaling pathway"/>
    <property type="evidence" value="ECO:0007669"/>
    <property type="project" value="UniProtKB-KW"/>
</dbReference>
<feature type="chain" id="PRO_5012020084" description="PBAN-type neuropeptides" evidence="10">
    <location>
        <begin position="22"/>
        <end position="709"/>
    </location>
</feature>
<dbReference type="EMBL" id="NWSH01001463">
    <property type="protein sequence ID" value="PCG71167.1"/>
    <property type="molecule type" value="Genomic_DNA"/>
</dbReference>
<evidence type="ECO:0000256" key="4">
    <source>
        <dbReference type="ARBA" id="ARBA00022525"/>
    </source>
</evidence>
<keyword evidence="5" id="KW-0165">Cleavage on pair of basic residues</keyword>
<evidence type="ECO:0000256" key="8">
    <source>
        <dbReference type="ARBA" id="ARBA00023320"/>
    </source>
</evidence>
<organism evidence="11">
    <name type="scientific">Heliothis virescens</name>
    <name type="common">Tobacco budworm moth</name>
    <dbReference type="NCBI Taxonomy" id="7102"/>
    <lineage>
        <taxon>Eukaryota</taxon>
        <taxon>Metazoa</taxon>
        <taxon>Ecdysozoa</taxon>
        <taxon>Arthropoda</taxon>
        <taxon>Hexapoda</taxon>
        <taxon>Insecta</taxon>
        <taxon>Pterygota</taxon>
        <taxon>Neoptera</taxon>
        <taxon>Endopterygota</taxon>
        <taxon>Lepidoptera</taxon>
        <taxon>Glossata</taxon>
        <taxon>Ditrysia</taxon>
        <taxon>Noctuoidea</taxon>
        <taxon>Noctuidae</taxon>
        <taxon>Heliothinae</taxon>
        <taxon>Heliothis</taxon>
    </lineage>
</organism>
<evidence type="ECO:0000256" key="1">
    <source>
        <dbReference type="ARBA" id="ARBA00004613"/>
    </source>
</evidence>
<comment type="similarity">
    <text evidence="2">Belongs to the pyrokinin family.</text>
</comment>
<dbReference type="GO" id="GO:0005576">
    <property type="term" value="C:extracellular region"/>
    <property type="evidence" value="ECO:0007669"/>
    <property type="project" value="UniProtKB-SubCell"/>
</dbReference>
<dbReference type="AlphaFoldDB" id="A0A2A4JGG8"/>
<evidence type="ECO:0000256" key="3">
    <source>
        <dbReference type="ARBA" id="ARBA00015049"/>
    </source>
</evidence>
<evidence type="ECO:0000256" key="7">
    <source>
        <dbReference type="ARBA" id="ARBA00022815"/>
    </source>
</evidence>
<comment type="caution">
    <text evidence="11">The sequence shown here is derived from an EMBL/GenBank/DDBJ whole genome shotgun (WGS) entry which is preliminary data.</text>
</comment>
<evidence type="ECO:0000256" key="2">
    <source>
        <dbReference type="ARBA" id="ARBA00007714"/>
    </source>
</evidence>
<feature type="signal peptide" evidence="10">
    <location>
        <begin position="1"/>
        <end position="21"/>
    </location>
</feature>
<feature type="region of interest" description="Disordered" evidence="9">
    <location>
        <begin position="599"/>
        <end position="628"/>
    </location>
</feature>
<keyword evidence="4" id="KW-0964">Secreted</keyword>
<evidence type="ECO:0000256" key="5">
    <source>
        <dbReference type="ARBA" id="ARBA00022685"/>
    </source>
</evidence>
<keyword evidence="7" id="KW-0027">Amidation</keyword>
<dbReference type="GO" id="GO:0042811">
    <property type="term" value="P:pheromone biosynthetic process"/>
    <property type="evidence" value="ECO:0007669"/>
    <property type="project" value="InterPro"/>
</dbReference>
<evidence type="ECO:0000313" key="11">
    <source>
        <dbReference type="EMBL" id="PCG71167.1"/>
    </source>
</evidence>
<evidence type="ECO:0000256" key="10">
    <source>
        <dbReference type="SAM" id="SignalP"/>
    </source>
</evidence>
<dbReference type="Pfam" id="PF05874">
    <property type="entry name" value="PBAN"/>
    <property type="match status" value="1"/>
</dbReference>
<keyword evidence="8" id="KW-0527">Neuropeptide</keyword>
<dbReference type="PROSITE" id="PS00539">
    <property type="entry name" value="PYROKININ"/>
    <property type="match status" value="3"/>
</dbReference>
<gene>
    <name evidence="11" type="ORF">B5V51_2171</name>
</gene>
<feature type="region of interest" description="Disordered" evidence="9">
    <location>
        <begin position="219"/>
        <end position="242"/>
    </location>
</feature>